<dbReference type="Gene3D" id="3.50.50.60">
    <property type="entry name" value="FAD/NAD(P)-binding domain"/>
    <property type="match status" value="1"/>
</dbReference>
<evidence type="ECO:0000259" key="6">
    <source>
        <dbReference type="PROSITE" id="PS51296"/>
    </source>
</evidence>
<reference evidence="8" key="1">
    <citation type="journal article" date="2019" name="Int. J. Syst. Evol. Microbiol.">
        <title>The Global Catalogue of Microorganisms (GCM) 10K type strain sequencing project: providing services to taxonomists for standard genome sequencing and annotation.</title>
        <authorList>
            <consortium name="The Broad Institute Genomics Platform"/>
            <consortium name="The Broad Institute Genome Sequencing Center for Infectious Disease"/>
            <person name="Wu L."/>
            <person name="Ma J."/>
        </authorList>
    </citation>
    <scope>NUCLEOTIDE SEQUENCE [LARGE SCALE GENOMIC DNA]</scope>
    <source>
        <strain evidence="8">JCM 14307</strain>
    </source>
</reference>
<keyword evidence="8" id="KW-1185">Reference proteome</keyword>
<dbReference type="PANTHER" id="PTHR13847:SF274">
    <property type="entry name" value="RIESKE 2FE-2S IRON-SULFUR PROTEIN YHFW-RELATED"/>
    <property type="match status" value="1"/>
</dbReference>
<dbReference type="RefSeq" id="WP_344157843.1">
    <property type="nucleotide sequence ID" value="NZ_BAAANF010000017.1"/>
</dbReference>
<dbReference type="Pfam" id="PF00355">
    <property type="entry name" value="Rieske"/>
    <property type="match status" value="1"/>
</dbReference>
<proteinExistence type="predicted"/>
<sequence>MTTSASVWLATANMPRYDGIGADRRTDVLVVGGGVIGLTTALELQLEGADVVLVESNRIGARTSGNTTGKVTSQHGAIYAQLVDRHGVEVARQYAMANQAGVERVAALVDRFGIDCEFIRAPAFVYATEDTDLRREAEVAAELGLPASFAAELELPVKTTGVVRFDNQVQLHPARYLAGLAEAFIAAGGRIFEHTRVTELDDGIEAKTEPGAVIRADHAVVATLLPFGTLGGYFARTRPQQSHGIAVRLPVAAPTGTAISADGPTRSTRPWPGGGPNGLIVVGSGHEVGDQSDTDAAYRSLADWAGSLWNARLEPEYRWSAHDYSTPDHLPYVGKAPGSPLLVATGMHKWGLSNGTIAAGILRDLILKRDNEFGALYDAGRIGDAHSVATLVKDNLKVGKELVAGHVRRLVGGGLDHVEVGEGGLYDLDGKTVGASCDHDGRLHTVVPVCTHLGCPLRWNQGDTTWDCNCHGSRFTPDGKVLDGPATNPLATP</sequence>
<dbReference type="PRINTS" id="PR00162">
    <property type="entry name" value="RIESKE"/>
</dbReference>
<dbReference type="PROSITE" id="PS51296">
    <property type="entry name" value="RIESKE"/>
    <property type="match status" value="1"/>
</dbReference>
<protein>
    <submittedName>
        <fullName evidence="7">FAD-dependent oxidoreductase</fullName>
    </submittedName>
</protein>
<dbReference type="Pfam" id="PF01266">
    <property type="entry name" value="DAO"/>
    <property type="match status" value="1"/>
</dbReference>
<dbReference type="PANTHER" id="PTHR13847">
    <property type="entry name" value="SARCOSINE DEHYDROGENASE-RELATED"/>
    <property type="match status" value="1"/>
</dbReference>
<keyword evidence="4" id="KW-0411">Iron-sulfur</keyword>
<name>A0ABP4UBM9_9ACTN</name>
<dbReference type="SUPFAM" id="SSF50022">
    <property type="entry name" value="ISP domain"/>
    <property type="match status" value="1"/>
</dbReference>
<evidence type="ECO:0000256" key="2">
    <source>
        <dbReference type="ARBA" id="ARBA00022723"/>
    </source>
</evidence>
<feature type="domain" description="Rieske" evidence="6">
    <location>
        <begin position="410"/>
        <end position="493"/>
    </location>
</feature>
<keyword evidence="2" id="KW-0479">Metal-binding</keyword>
<dbReference type="InterPro" id="IPR005805">
    <property type="entry name" value="Rieske_Fe-S_prot_C"/>
</dbReference>
<gene>
    <name evidence="7" type="ORF">GCM10009745_54320</name>
</gene>
<organism evidence="7 8">
    <name type="scientific">Kribbella yunnanensis</name>
    <dbReference type="NCBI Taxonomy" id="190194"/>
    <lineage>
        <taxon>Bacteria</taxon>
        <taxon>Bacillati</taxon>
        <taxon>Actinomycetota</taxon>
        <taxon>Actinomycetes</taxon>
        <taxon>Propionibacteriales</taxon>
        <taxon>Kribbellaceae</taxon>
        <taxon>Kribbella</taxon>
    </lineage>
</organism>
<dbReference type="Gene3D" id="2.102.10.10">
    <property type="entry name" value="Rieske [2Fe-2S] iron-sulphur domain"/>
    <property type="match status" value="1"/>
</dbReference>
<evidence type="ECO:0000313" key="8">
    <source>
        <dbReference type="Proteomes" id="UP001500280"/>
    </source>
</evidence>
<dbReference type="EMBL" id="BAAANF010000017">
    <property type="protein sequence ID" value="GAA1700552.1"/>
    <property type="molecule type" value="Genomic_DNA"/>
</dbReference>
<evidence type="ECO:0000313" key="7">
    <source>
        <dbReference type="EMBL" id="GAA1700552.1"/>
    </source>
</evidence>
<evidence type="ECO:0000256" key="3">
    <source>
        <dbReference type="ARBA" id="ARBA00023004"/>
    </source>
</evidence>
<evidence type="ECO:0000256" key="4">
    <source>
        <dbReference type="ARBA" id="ARBA00023014"/>
    </source>
</evidence>
<evidence type="ECO:0000256" key="5">
    <source>
        <dbReference type="ARBA" id="ARBA00023157"/>
    </source>
</evidence>
<keyword evidence="5" id="KW-1015">Disulfide bond</keyword>
<accession>A0ABP4UBM9</accession>
<dbReference type="InterPro" id="IPR036188">
    <property type="entry name" value="FAD/NAD-bd_sf"/>
</dbReference>
<dbReference type="Gene3D" id="3.30.9.10">
    <property type="entry name" value="D-Amino Acid Oxidase, subunit A, domain 2"/>
    <property type="match status" value="1"/>
</dbReference>
<dbReference type="InterPro" id="IPR017941">
    <property type="entry name" value="Rieske_2Fe-2S"/>
</dbReference>
<dbReference type="Proteomes" id="UP001500280">
    <property type="component" value="Unassembled WGS sequence"/>
</dbReference>
<keyword evidence="1" id="KW-0001">2Fe-2S</keyword>
<dbReference type="SUPFAM" id="SSF51971">
    <property type="entry name" value="Nucleotide-binding domain"/>
    <property type="match status" value="1"/>
</dbReference>
<dbReference type="InterPro" id="IPR006076">
    <property type="entry name" value="FAD-dep_OxRdtase"/>
</dbReference>
<dbReference type="InterPro" id="IPR036922">
    <property type="entry name" value="Rieske_2Fe-2S_sf"/>
</dbReference>
<comment type="caution">
    <text evidence="7">The sequence shown here is derived from an EMBL/GenBank/DDBJ whole genome shotgun (WGS) entry which is preliminary data.</text>
</comment>
<evidence type="ECO:0000256" key="1">
    <source>
        <dbReference type="ARBA" id="ARBA00022714"/>
    </source>
</evidence>
<keyword evidence="3" id="KW-0408">Iron</keyword>